<feature type="transmembrane region" description="Helical" evidence="1">
    <location>
        <begin position="25"/>
        <end position="44"/>
    </location>
</feature>
<reference evidence="3" key="1">
    <citation type="submission" date="2019-11" db="EMBL/GenBank/DDBJ databases">
        <title>Draft genome sequence of Mycoplasma hominis strain MH-1.</title>
        <authorList>
            <person name="Ruan Z."/>
            <person name="Zhang J."/>
            <person name="Xie X."/>
        </authorList>
    </citation>
    <scope>NUCLEOTIDE SEQUENCE</scope>
    <source>
        <strain evidence="3">MH-1</strain>
    </source>
</reference>
<dbReference type="PANTHER" id="PTHR30121:SF6">
    <property type="entry name" value="SLR6007 PROTEIN"/>
    <property type="match status" value="1"/>
</dbReference>
<dbReference type="AlphaFoldDB" id="A0A6A8PZ25"/>
<protein>
    <submittedName>
        <fullName evidence="3">Type IV secretion system DNA-binding domain-containing protein</fullName>
    </submittedName>
</protein>
<feature type="domain" description="TraG P-loop" evidence="2">
    <location>
        <begin position="516"/>
        <end position="872"/>
    </location>
</feature>
<feature type="transmembrane region" description="Helical" evidence="1">
    <location>
        <begin position="50"/>
        <end position="68"/>
    </location>
</feature>
<evidence type="ECO:0000313" key="3">
    <source>
        <dbReference type="EMBL" id="MTH75910.1"/>
    </source>
</evidence>
<gene>
    <name evidence="3" type="ORF">GLX26_02120</name>
</gene>
<keyword evidence="3" id="KW-0238">DNA-binding</keyword>
<sequence>MTQLQPSRIKHRSSKIWKTFKTKDLIEFVVILLLSFFISFGFSQLINVKLIFFAFWIPTFLLGIILILPNRKNNCKVYVLIWRMFVFWTIPKRFVKNVQNNSFRSSLDLNPYSCLVNEYVVKNKNSRISFYNLRNDKENYLAVFKLNGLNIWNEDELTREAFIDSFAKTLNILTYKVSFVKLEEKVNYEENIKYIEAKKAKQINNNAMWNNYYDLNIKDFSNLNKEAISNNFYLIVNGENLNDLNEYIEVIIDKFQDTGIGLEKLHKARLLTFLNKLNMFGIDSQNIQEYCDNLDAKFGVENSLDNLFIYNQVIIRDKYLQINDNYVKINCLNKLPFELSDKWIKTLFSINGTCIWNNFPWNNNFANKKMDKSMMASIDTTNATGSVSANLVGSIDEQATMAMMYQVNKDEYKLFDSNFFFVSKAIDLAELNRQHRIAKNIASKKNISLNDLKYRQLLGLSEACNYPFERLEREYYQITSINLALGWPFETENHNDSNNLLLGYSEATRSPLSFRLFDMYHSNRTNFNMFINGTSGKGKTTFTMKLLTSILAANNKVVVIDPQGEYRELAQKLNGQIIDLGAGKNTIINPLQIRNSLKDATGNDTSSLINNHLSWLESFFKVLINIEDHKWILLQNVIKEFYEDRGIYKLASIEQLKAVEWPTISELIKYMSNYKTLHLNNPEAKRAILVELCESFSFLFENNGRYQNLFNGHTNIKLDNDFVVFNTQNLINGADNIGAKLGTMCLLNFVSEIVFNNWMHNEMLKKKYLQEHNIKLMDAKQAEDTIRFCAVIVDEAHLYIDPDNPAILKYMVQMTKTVRKFNAGMIFTTQNPGDFTINNATSDDASRIIQNCQYSVFFGLKDQDIDKVQQLFKNSNQLLQSEIRYLVNARYGKCLFSISSNKRIRVEIYYNKLEQELFFKFLNKEWI</sequence>
<comment type="caution">
    <text evidence="3">The sequence shown here is derived from an EMBL/GenBank/DDBJ whole genome shotgun (WGS) entry which is preliminary data.</text>
</comment>
<dbReference type="GO" id="GO:0003677">
    <property type="term" value="F:DNA binding"/>
    <property type="evidence" value="ECO:0007669"/>
    <property type="project" value="UniProtKB-KW"/>
</dbReference>
<feature type="transmembrane region" description="Helical" evidence="1">
    <location>
        <begin position="75"/>
        <end position="91"/>
    </location>
</feature>
<keyword evidence="1" id="KW-0812">Transmembrane</keyword>
<accession>A0A6A8PZ25</accession>
<name>A0A6A8PZ25_METHO</name>
<dbReference type="InterPro" id="IPR051162">
    <property type="entry name" value="T4SS_component"/>
</dbReference>
<dbReference type="RefSeq" id="WP_160331775.1">
    <property type="nucleotide sequence ID" value="NZ_WMLC01000032.1"/>
</dbReference>
<dbReference type="Gene3D" id="1.10.8.730">
    <property type="match status" value="1"/>
</dbReference>
<evidence type="ECO:0000259" key="2">
    <source>
        <dbReference type="Pfam" id="PF19044"/>
    </source>
</evidence>
<dbReference type="NCBIfam" id="NF045975">
    <property type="entry name" value="VirB4_plasma"/>
    <property type="match status" value="1"/>
</dbReference>
<keyword evidence="1" id="KW-1133">Transmembrane helix</keyword>
<proteinExistence type="predicted"/>
<organism evidence="3">
    <name type="scientific">Metamycoplasma hominis</name>
    <name type="common">Mycoplasma hominis</name>
    <dbReference type="NCBI Taxonomy" id="2098"/>
    <lineage>
        <taxon>Bacteria</taxon>
        <taxon>Bacillati</taxon>
        <taxon>Mycoplasmatota</taxon>
        <taxon>Mycoplasmoidales</taxon>
        <taxon>Metamycoplasmataceae</taxon>
        <taxon>Metamycoplasma</taxon>
    </lineage>
</organism>
<dbReference type="PANTHER" id="PTHR30121">
    <property type="entry name" value="UNCHARACTERIZED PROTEIN YJGR-RELATED"/>
    <property type="match status" value="1"/>
</dbReference>
<dbReference type="Gene3D" id="3.40.50.300">
    <property type="entry name" value="P-loop containing nucleotide triphosphate hydrolases"/>
    <property type="match status" value="1"/>
</dbReference>
<dbReference type="Pfam" id="PF19044">
    <property type="entry name" value="P-loop_TraG"/>
    <property type="match status" value="1"/>
</dbReference>
<dbReference type="EMBL" id="WMLC01000032">
    <property type="protein sequence ID" value="MTH75910.1"/>
    <property type="molecule type" value="Genomic_DNA"/>
</dbReference>
<dbReference type="SUPFAM" id="SSF52540">
    <property type="entry name" value="P-loop containing nucleoside triphosphate hydrolases"/>
    <property type="match status" value="1"/>
</dbReference>
<evidence type="ECO:0000256" key="1">
    <source>
        <dbReference type="SAM" id="Phobius"/>
    </source>
</evidence>
<dbReference type="InterPro" id="IPR043964">
    <property type="entry name" value="P-loop_TraG"/>
</dbReference>
<keyword evidence="1" id="KW-0472">Membrane</keyword>
<dbReference type="InterPro" id="IPR027417">
    <property type="entry name" value="P-loop_NTPase"/>
</dbReference>